<dbReference type="Pfam" id="PF01609">
    <property type="entry name" value="DDE_Tnp_1"/>
    <property type="match status" value="1"/>
</dbReference>
<dbReference type="EMBL" id="JAQNCK010000032">
    <property type="protein sequence ID" value="MDC0829003.1"/>
    <property type="molecule type" value="Genomic_DNA"/>
</dbReference>
<dbReference type="PANTHER" id="PTHR34614:SF2">
    <property type="entry name" value="TRANSPOSASE IS4-LIKE DOMAIN-CONTAINING PROTEIN"/>
    <property type="match status" value="1"/>
</dbReference>
<dbReference type="InterPro" id="IPR012337">
    <property type="entry name" value="RNaseH-like_sf"/>
</dbReference>
<dbReference type="PANTHER" id="PTHR34614">
    <property type="match status" value="1"/>
</dbReference>
<evidence type="ECO:0000259" key="1">
    <source>
        <dbReference type="Pfam" id="PF01609"/>
    </source>
</evidence>
<accession>A0AAW6FSD5</accession>
<dbReference type="GO" id="GO:0006313">
    <property type="term" value="P:DNA transposition"/>
    <property type="evidence" value="ECO:0007669"/>
    <property type="project" value="InterPro"/>
</dbReference>
<dbReference type="SUPFAM" id="SSF53098">
    <property type="entry name" value="Ribonuclease H-like"/>
    <property type="match status" value="1"/>
</dbReference>
<name>A0AAW6FSD5_9FIRM</name>
<evidence type="ECO:0000313" key="3">
    <source>
        <dbReference type="Proteomes" id="UP001220658"/>
    </source>
</evidence>
<dbReference type="GO" id="GO:0004803">
    <property type="term" value="F:transposase activity"/>
    <property type="evidence" value="ECO:0007669"/>
    <property type="project" value="InterPro"/>
</dbReference>
<dbReference type="GO" id="GO:0003677">
    <property type="term" value="F:DNA binding"/>
    <property type="evidence" value="ECO:0007669"/>
    <property type="project" value="InterPro"/>
</dbReference>
<dbReference type="AlphaFoldDB" id="A0AAW6FSD5"/>
<gene>
    <name evidence="2" type="ORF">POG00_09860</name>
</gene>
<feature type="domain" description="Transposase IS4-like" evidence="1">
    <location>
        <begin position="359"/>
        <end position="535"/>
    </location>
</feature>
<protein>
    <submittedName>
        <fullName evidence="2">Transposase</fullName>
    </submittedName>
</protein>
<dbReference type="RefSeq" id="WP_195191631.1">
    <property type="nucleotide sequence ID" value="NZ_JADMUL010000030.1"/>
</dbReference>
<dbReference type="Proteomes" id="UP001220658">
    <property type="component" value="Unassembled WGS sequence"/>
</dbReference>
<reference evidence="2" key="1">
    <citation type="submission" date="2023-01" db="EMBL/GenBank/DDBJ databases">
        <title>Human gut microbiome strain richness.</title>
        <authorList>
            <person name="Chen-Liaw A."/>
        </authorList>
    </citation>
    <scope>NUCLEOTIDE SEQUENCE</scope>
    <source>
        <strain evidence="2">D55st1_G4_D55t1_190419</strain>
    </source>
</reference>
<comment type="caution">
    <text evidence="2">The sequence shown here is derived from an EMBL/GenBank/DDBJ whole genome shotgun (WGS) entry which is preliminary data.</text>
</comment>
<dbReference type="InterPro" id="IPR002559">
    <property type="entry name" value="Transposase_11"/>
</dbReference>
<organism evidence="2 3">
    <name type="scientific">Faecalitalea cylindroides</name>
    <dbReference type="NCBI Taxonomy" id="39483"/>
    <lineage>
        <taxon>Bacteria</taxon>
        <taxon>Bacillati</taxon>
        <taxon>Bacillota</taxon>
        <taxon>Erysipelotrichia</taxon>
        <taxon>Erysipelotrichales</taxon>
        <taxon>Erysipelotrichaceae</taxon>
        <taxon>Faecalitalea</taxon>
    </lineage>
</organism>
<evidence type="ECO:0000313" key="2">
    <source>
        <dbReference type="EMBL" id="MDC0829003.1"/>
    </source>
</evidence>
<proteinExistence type="predicted"/>
<sequence>MKLNYDRKSKDPTYFIQVGIRNGKKVTTKNVERIGKHSELLKITDDPLEYAKQRVKEYNENIKNSKVEYNITVNFDDKVINQGNTVSKSTCKNTGYFYLKELYSSLGISDFFDKVCSERNIAFNPNMINMVLTFSRILDPGSKMHTLKNLTGFYGDFDFSHQDFLRFMDILEENYDEYLSHLFESSNKVIKRNTNVCYFDCTNFYFEKESEDEDVYDEITDELIKGLLKYSVSKEHRPNPIVQMGLFMDADGIPLSMCINPGSDNESLCAVPAEKKMLKMFENKDIIYCSDAGLGYNDTRLFNDFGGRKFVVTQSIKKLNSILKQAVFNDYDYRFSQDGKPASLETMKTFDRTLKENRKYYDGYIYKSIPVDKLVDLGLFEVKQYKNGKTKKVKSKGNLKQRIIVTYSRKMAEYQKTVRNRQIERAKKILANMDPDNFKKGPNDVTRFIKSDKEKKNYYLDEARIEEEAKYDGFYAVATNIFDMKETEVLDIQSRRYRIEDCFRVLKTNFSSRPVYHRKENRIKAHFLICYTALLIYRLLEVKLDRNKTHFTTEQIIETLQNMNAVNCSDMYYQACYTGSDVLDSLEQLFDLKLNRKYYQPKTLNKFKKM</sequence>